<dbReference type="Proteomes" id="UP000295281">
    <property type="component" value="Unassembled WGS sequence"/>
</dbReference>
<keyword evidence="6 11" id="KW-0418">Kinase</keyword>
<evidence type="ECO:0000256" key="9">
    <source>
        <dbReference type="ARBA" id="ARBA00047745"/>
    </source>
</evidence>
<keyword evidence="4 10" id="KW-0808">Transferase</keyword>
<dbReference type="PIRSF" id="PIRSF000535">
    <property type="entry name" value="1PFK/6PFK/LacC"/>
    <property type="match status" value="1"/>
</dbReference>
<dbReference type="GO" id="GO:0044281">
    <property type="term" value="P:small molecule metabolic process"/>
    <property type="evidence" value="ECO:0007669"/>
    <property type="project" value="UniProtKB-ARBA"/>
</dbReference>
<comment type="function">
    <text evidence="11">Catalyzes the ATP-dependent phosphorylation of fructose-l-phosphate to fructose-l,6-bisphosphate.</text>
</comment>
<protein>
    <recommendedName>
        <fullName evidence="3 11">1-phosphofructokinase</fullName>
        <shortName evidence="11">Fru1PK</shortName>
        <ecNumber evidence="2 11">2.7.1.56</ecNumber>
    </recommendedName>
    <alternativeName>
        <fullName evidence="8 11">Fructose 1-phosphate kinase</fullName>
    </alternativeName>
</protein>
<evidence type="ECO:0000256" key="11">
    <source>
        <dbReference type="RuleBase" id="RU369061"/>
    </source>
</evidence>
<comment type="similarity">
    <text evidence="1 11">Belongs to the carbohydrate kinase PfkB family.</text>
</comment>
<evidence type="ECO:0000256" key="5">
    <source>
        <dbReference type="ARBA" id="ARBA00022741"/>
    </source>
</evidence>
<dbReference type="EMBL" id="SNYN01000003">
    <property type="protein sequence ID" value="TDQ53721.1"/>
    <property type="molecule type" value="Genomic_DNA"/>
</dbReference>
<dbReference type="GO" id="GO:0005524">
    <property type="term" value="F:ATP binding"/>
    <property type="evidence" value="ECO:0007669"/>
    <property type="project" value="UniProtKB-UniRule"/>
</dbReference>
<dbReference type="InterPro" id="IPR029056">
    <property type="entry name" value="Ribokinase-like"/>
</dbReference>
<accession>A0A4R6V159</accession>
<dbReference type="Gene3D" id="3.40.1190.20">
    <property type="match status" value="1"/>
</dbReference>
<comment type="catalytic activity">
    <reaction evidence="9 11">
        <text>beta-D-fructose 1-phosphate + ATP = beta-D-fructose 1,6-bisphosphate + ADP + H(+)</text>
        <dbReference type="Rhea" id="RHEA:14213"/>
        <dbReference type="ChEBI" id="CHEBI:15378"/>
        <dbReference type="ChEBI" id="CHEBI:30616"/>
        <dbReference type="ChEBI" id="CHEBI:32966"/>
        <dbReference type="ChEBI" id="CHEBI:138881"/>
        <dbReference type="ChEBI" id="CHEBI:456216"/>
        <dbReference type="EC" id="2.7.1.56"/>
    </reaction>
</comment>
<dbReference type="PANTHER" id="PTHR46566:SF5">
    <property type="entry name" value="1-PHOSPHOFRUCTOKINASE"/>
    <property type="match status" value="1"/>
</dbReference>
<dbReference type="AlphaFoldDB" id="A0A4R6V159"/>
<evidence type="ECO:0000256" key="6">
    <source>
        <dbReference type="ARBA" id="ARBA00022777"/>
    </source>
</evidence>
<keyword evidence="14" id="KW-1185">Reference proteome</keyword>
<evidence type="ECO:0000256" key="4">
    <source>
        <dbReference type="ARBA" id="ARBA00022679"/>
    </source>
</evidence>
<dbReference type="NCBIfam" id="TIGR03828">
    <property type="entry name" value="pfkB"/>
    <property type="match status" value="1"/>
</dbReference>
<gene>
    <name evidence="13" type="ORF">EV190_103172</name>
</gene>
<dbReference type="RefSeq" id="WP_133740636.1">
    <property type="nucleotide sequence ID" value="NZ_SNYN01000003.1"/>
</dbReference>
<dbReference type="InterPro" id="IPR022463">
    <property type="entry name" value="1-PFruKinase"/>
</dbReference>
<evidence type="ECO:0000313" key="13">
    <source>
        <dbReference type="EMBL" id="TDQ53721.1"/>
    </source>
</evidence>
<feature type="domain" description="Carbohydrate kinase PfkB" evidence="12">
    <location>
        <begin position="9"/>
        <end position="291"/>
    </location>
</feature>
<dbReference type="PANTHER" id="PTHR46566">
    <property type="entry name" value="1-PHOSPHOFRUCTOKINASE-RELATED"/>
    <property type="match status" value="1"/>
</dbReference>
<evidence type="ECO:0000259" key="12">
    <source>
        <dbReference type="Pfam" id="PF00294"/>
    </source>
</evidence>
<sequence length="316" mass="32282">MILTVTPNPSVDRTLEIDALVRGEVLRARVARAEAGGKGVNVSRALCRHGVATSAVLPVGGAEGAQLTDLLAEGGVSAVAVPISGATRSNITVTETDGTTTKLNVSGPALSEAETDALLAAVDTGLAEEPRWLVASGSLPSGVSGDFYVRLARRAAERGVPVALDTSGTPLETAARSGSLSLLKPNQEELSELLGRELPTVGDVVSGAREVLDWGNEAVLVTLGAHGALLVRREHSWLARGPQVVPRSTVGAGDCSLAGYLSAREAAPSERLRSAVAWGAAAVALPGTTVPGPDEIDPAAVDIVEDPDPALIIKEL</sequence>
<reference evidence="13 14" key="1">
    <citation type="submission" date="2019-03" db="EMBL/GenBank/DDBJ databases">
        <title>Genomic Encyclopedia of Type Strains, Phase IV (KMG-IV): sequencing the most valuable type-strain genomes for metagenomic binning, comparative biology and taxonomic classification.</title>
        <authorList>
            <person name="Goeker M."/>
        </authorList>
    </citation>
    <scope>NUCLEOTIDE SEQUENCE [LARGE SCALE GENOMIC DNA]</scope>
    <source>
        <strain evidence="13 14">DSM 46770</strain>
    </source>
</reference>
<evidence type="ECO:0000256" key="3">
    <source>
        <dbReference type="ARBA" id="ARBA00013596"/>
    </source>
</evidence>
<proteinExistence type="inferred from homology"/>
<dbReference type="PROSITE" id="PS00583">
    <property type="entry name" value="PFKB_KINASES_1"/>
    <property type="match status" value="1"/>
</dbReference>
<keyword evidence="5 11" id="KW-0547">Nucleotide-binding</keyword>
<dbReference type="Pfam" id="PF00294">
    <property type="entry name" value="PfkB"/>
    <property type="match status" value="1"/>
</dbReference>
<dbReference type="FunFam" id="3.40.1190.20:FF:000001">
    <property type="entry name" value="Phosphofructokinase"/>
    <property type="match status" value="1"/>
</dbReference>
<keyword evidence="7 11" id="KW-0067">ATP-binding</keyword>
<evidence type="ECO:0000256" key="8">
    <source>
        <dbReference type="ARBA" id="ARBA00032802"/>
    </source>
</evidence>
<dbReference type="InterPro" id="IPR011611">
    <property type="entry name" value="PfkB_dom"/>
</dbReference>
<dbReference type="NCBIfam" id="TIGR03168">
    <property type="entry name" value="1-PFK"/>
    <property type="match status" value="1"/>
</dbReference>
<evidence type="ECO:0000313" key="14">
    <source>
        <dbReference type="Proteomes" id="UP000295281"/>
    </source>
</evidence>
<evidence type="ECO:0000256" key="7">
    <source>
        <dbReference type="ARBA" id="ARBA00022840"/>
    </source>
</evidence>
<evidence type="ECO:0000256" key="10">
    <source>
        <dbReference type="PIRNR" id="PIRNR000535"/>
    </source>
</evidence>
<comment type="caution">
    <text evidence="13">The sequence shown here is derived from an EMBL/GenBank/DDBJ whole genome shotgun (WGS) entry which is preliminary data.</text>
</comment>
<dbReference type="OrthoDB" id="9801219at2"/>
<dbReference type="EC" id="2.7.1.56" evidence="2 11"/>
<organism evidence="13 14">
    <name type="scientific">Actinorugispora endophytica</name>
    <dbReference type="NCBI Taxonomy" id="1605990"/>
    <lineage>
        <taxon>Bacteria</taxon>
        <taxon>Bacillati</taxon>
        <taxon>Actinomycetota</taxon>
        <taxon>Actinomycetes</taxon>
        <taxon>Streptosporangiales</taxon>
        <taxon>Nocardiopsidaceae</taxon>
        <taxon>Actinorugispora</taxon>
    </lineage>
</organism>
<dbReference type="GO" id="GO:0005829">
    <property type="term" value="C:cytosol"/>
    <property type="evidence" value="ECO:0007669"/>
    <property type="project" value="TreeGrafter"/>
</dbReference>
<evidence type="ECO:0000256" key="1">
    <source>
        <dbReference type="ARBA" id="ARBA00010688"/>
    </source>
</evidence>
<name>A0A4R6V159_9ACTN</name>
<dbReference type="InterPro" id="IPR017583">
    <property type="entry name" value="Tagatose/fructose_Pkinase"/>
</dbReference>
<evidence type="ECO:0000256" key="2">
    <source>
        <dbReference type="ARBA" id="ARBA00012131"/>
    </source>
</evidence>
<dbReference type="CDD" id="cd01164">
    <property type="entry name" value="FruK_PfkB_like"/>
    <property type="match status" value="1"/>
</dbReference>
<dbReference type="GO" id="GO:0016052">
    <property type="term" value="P:carbohydrate catabolic process"/>
    <property type="evidence" value="ECO:0007669"/>
    <property type="project" value="UniProtKB-ARBA"/>
</dbReference>
<dbReference type="SUPFAM" id="SSF53613">
    <property type="entry name" value="Ribokinase-like"/>
    <property type="match status" value="1"/>
</dbReference>
<dbReference type="GO" id="GO:0008662">
    <property type="term" value="F:1-phosphofructokinase activity"/>
    <property type="evidence" value="ECO:0007669"/>
    <property type="project" value="UniProtKB-UniRule"/>
</dbReference>
<dbReference type="InterPro" id="IPR002173">
    <property type="entry name" value="Carboh/pur_kinase_PfkB_CS"/>
</dbReference>